<organism evidence="3 4">
    <name type="scientific">Suhomyces tanzawaensis NRRL Y-17324</name>
    <dbReference type="NCBI Taxonomy" id="984487"/>
    <lineage>
        <taxon>Eukaryota</taxon>
        <taxon>Fungi</taxon>
        <taxon>Dikarya</taxon>
        <taxon>Ascomycota</taxon>
        <taxon>Saccharomycotina</taxon>
        <taxon>Pichiomycetes</taxon>
        <taxon>Debaryomycetaceae</taxon>
        <taxon>Suhomyces</taxon>
    </lineage>
</organism>
<dbReference type="Proteomes" id="UP000094285">
    <property type="component" value="Unassembled WGS sequence"/>
</dbReference>
<sequence length="859" mass="96716">MWPQKKGLGNRLSYGVDGNGLPLLNKNSLALKDGDSVHFDFPRHQDDGIQLHEISGSTLHLVQSQKPINDSNEEYETTENGSLLRNSRKIAVPGIYVPSDILTSCMVEANSIISSSVYDPSYGNLFTMFRTRTRSSHYQFEQTVAAYVTGETGNILNLSILKPQQIEVTHLQNEKKSDILLPDLLCPYQLSFTESIKQIEIGPVLPYFVSPLILVRTSGKIHVLKCFRSGTYVTSAWNSNLEVDVVAQILSADFKSFDFVDVAFNPYDFTLFTVIDIKGNFGIWKIPVRNTTDMMKLEAPVGSEKFILEDPSELSNWKRICWSYNPETMLIVTRSSITEIKLGKIWSSKKIVSSNTWSKIIDFVRTSESGFLLTSKELIWVNLKNCVERIMSWKHFLDDSDPTLRLSVSQLDEGIFKCLIYSQMHPLIFVYTFGFDDDRPYSLRDPYFIKRNTKLGNVQQITLAELNQGMYRSMKKVSEDDLVIGDENDLICRKFGLFELTTSLGLSMVSFSEIENLGINSLKTEYIRAGSKELEDELSSSTGANDAQIASKQLKLISSLLNNNSKSEFEQIEAIQNYAFSLGEGAFKLKNSEDVSILPAYFSLLDISENIPYNVSDIAEIDLMIEQLTRFFDQKQISLSSLINSAFLNRSKFKDRSHKDTQNKNIEDLHIALKTTFLSNQSLCEINEFSDLQKASVLIGSALIKAKSDTFTPIFVANYQKSFEEASSSVKELILEWDSADTETEQSQVETQYTNVISSIPSIKLGSQATSKSSGRRKKTFTQNSQLSVRGSLPTQAGSQYRSQNYSQDDFGSDSLTLNTQNTQHIPSSARLGSQKRFQSSQIGSQTKHKKKKKKGGFA</sequence>
<dbReference type="GeneID" id="30982047"/>
<evidence type="ECO:0000313" key="3">
    <source>
        <dbReference type="EMBL" id="ODV77803.1"/>
    </source>
</evidence>
<dbReference type="STRING" id="984487.A0A1E4SE89"/>
<feature type="domain" description="RRN6 beta-propeller" evidence="2">
    <location>
        <begin position="119"/>
        <end position="449"/>
    </location>
</feature>
<proteinExistence type="predicted"/>
<gene>
    <name evidence="3" type="ORF">CANTADRAFT_26852</name>
</gene>
<keyword evidence="4" id="KW-1185">Reference proteome</keyword>
<accession>A0A1E4SE89</accession>
<dbReference type="Pfam" id="PF10214">
    <property type="entry name" value="Rrn6_beta-prop"/>
    <property type="match status" value="1"/>
</dbReference>
<dbReference type="GO" id="GO:0001179">
    <property type="term" value="F:RNA polymerase I general transcription initiation factor binding"/>
    <property type="evidence" value="ECO:0007669"/>
    <property type="project" value="TreeGrafter"/>
</dbReference>
<feature type="compositionally biased region" description="Basic residues" evidence="1">
    <location>
        <begin position="847"/>
        <end position="859"/>
    </location>
</feature>
<feature type="compositionally biased region" description="Polar residues" evidence="1">
    <location>
        <begin position="781"/>
        <end position="827"/>
    </location>
</feature>
<name>A0A1E4SE89_9ASCO</name>
<dbReference type="PANTHER" id="PTHR28221">
    <property type="entry name" value="RNA POLYMERASE I-SPECIFIC TRANSCRIPTION INITIATION FACTOR RRN6"/>
    <property type="match status" value="1"/>
</dbReference>
<dbReference type="EMBL" id="KV453914">
    <property type="protein sequence ID" value="ODV77803.1"/>
    <property type="molecule type" value="Genomic_DNA"/>
</dbReference>
<evidence type="ECO:0000256" key="1">
    <source>
        <dbReference type="SAM" id="MobiDB-lite"/>
    </source>
</evidence>
<reference evidence="4" key="1">
    <citation type="submission" date="2016-05" db="EMBL/GenBank/DDBJ databases">
        <title>Comparative genomics of biotechnologically important yeasts.</title>
        <authorList>
            <consortium name="DOE Joint Genome Institute"/>
            <person name="Riley R."/>
            <person name="Haridas S."/>
            <person name="Wolfe K.H."/>
            <person name="Lopes M.R."/>
            <person name="Hittinger C.T."/>
            <person name="Goker M."/>
            <person name="Salamov A."/>
            <person name="Wisecaver J."/>
            <person name="Long T.M."/>
            <person name="Aerts A.L."/>
            <person name="Barry K."/>
            <person name="Choi C."/>
            <person name="Clum A."/>
            <person name="Coughlan A.Y."/>
            <person name="Deshpande S."/>
            <person name="Douglass A.P."/>
            <person name="Hanson S.J."/>
            <person name="Klenk H.-P."/>
            <person name="Labutti K."/>
            <person name="Lapidus A."/>
            <person name="Lindquist E."/>
            <person name="Lipzen A."/>
            <person name="Meier-Kolthoff J.P."/>
            <person name="Ohm R.A."/>
            <person name="Otillar R.P."/>
            <person name="Pangilinan J."/>
            <person name="Peng Y."/>
            <person name="Rokas A."/>
            <person name="Rosa C.A."/>
            <person name="Scheuner C."/>
            <person name="Sibirny A.A."/>
            <person name="Slot J.C."/>
            <person name="Stielow J.B."/>
            <person name="Sun H."/>
            <person name="Kurtzman C.P."/>
            <person name="Blackwell M."/>
            <person name="Grigoriev I.V."/>
            <person name="Jeffries T.W."/>
        </authorList>
    </citation>
    <scope>NUCLEOTIDE SEQUENCE [LARGE SCALE GENOMIC DNA]</scope>
    <source>
        <strain evidence="4">NRRL Y-17324</strain>
    </source>
</reference>
<dbReference type="GO" id="GO:0070860">
    <property type="term" value="C:RNA polymerase I core factor complex"/>
    <property type="evidence" value="ECO:0007669"/>
    <property type="project" value="TreeGrafter"/>
</dbReference>
<dbReference type="InterPro" id="IPR048535">
    <property type="entry name" value="RRN6_beta-prop"/>
</dbReference>
<dbReference type="GO" id="GO:0042790">
    <property type="term" value="P:nucleolar large rRNA transcription by RNA polymerase I"/>
    <property type="evidence" value="ECO:0007669"/>
    <property type="project" value="TreeGrafter"/>
</dbReference>
<evidence type="ECO:0000313" key="4">
    <source>
        <dbReference type="Proteomes" id="UP000094285"/>
    </source>
</evidence>
<dbReference type="RefSeq" id="XP_020062925.1">
    <property type="nucleotide sequence ID" value="XM_020207910.1"/>
</dbReference>
<dbReference type="PANTHER" id="PTHR28221:SF2">
    <property type="entry name" value="RNA POLYMERASE I-SPECIFIC TRANSCRIPTION INITIATION FACTOR RRN6"/>
    <property type="match status" value="1"/>
</dbReference>
<protein>
    <recommendedName>
        <fullName evidence="2">RRN6 beta-propeller domain-containing protein</fullName>
    </recommendedName>
</protein>
<dbReference type="GO" id="GO:0001163">
    <property type="term" value="F:RNA polymerase I transcription regulatory region sequence-specific DNA binding"/>
    <property type="evidence" value="ECO:0007669"/>
    <property type="project" value="TreeGrafter"/>
</dbReference>
<feature type="region of interest" description="Disordered" evidence="1">
    <location>
        <begin position="767"/>
        <end position="859"/>
    </location>
</feature>
<evidence type="ECO:0000259" key="2">
    <source>
        <dbReference type="Pfam" id="PF10214"/>
    </source>
</evidence>
<dbReference type="InterPro" id="IPR019350">
    <property type="entry name" value="RNA_pol_I-sp_TIF_RRN6-like"/>
</dbReference>
<dbReference type="AlphaFoldDB" id="A0A1E4SE89"/>
<feature type="compositionally biased region" description="Polar residues" evidence="1">
    <location>
        <begin position="836"/>
        <end position="846"/>
    </location>
</feature>
<dbReference type="OrthoDB" id="4090074at2759"/>